<feature type="domain" description="Carboxylesterase type B" evidence="3">
    <location>
        <begin position="180"/>
        <end position="683"/>
    </location>
</feature>
<dbReference type="InterPro" id="IPR050309">
    <property type="entry name" value="Type-B_Carboxylest/Lipase"/>
</dbReference>
<keyword evidence="5" id="KW-1185">Reference proteome</keyword>
<dbReference type="GO" id="GO:0016787">
    <property type="term" value="F:hydrolase activity"/>
    <property type="evidence" value="ECO:0007669"/>
    <property type="project" value="UniProtKB-KW"/>
</dbReference>
<reference evidence="4" key="1">
    <citation type="journal article" date="2023" name="Mol. Phylogenet. Evol.">
        <title>Genome-scale phylogeny and comparative genomics of the fungal order Sordariales.</title>
        <authorList>
            <person name="Hensen N."/>
            <person name="Bonometti L."/>
            <person name="Westerberg I."/>
            <person name="Brannstrom I.O."/>
            <person name="Guillou S."/>
            <person name="Cros-Aarteil S."/>
            <person name="Calhoun S."/>
            <person name="Haridas S."/>
            <person name="Kuo A."/>
            <person name="Mondo S."/>
            <person name="Pangilinan J."/>
            <person name="Riley R."/>
            <person name="LaButti K."/>
            <person name="Andreopoulos B."/>
            <person name="Lipzen A."/>
            <person name="Chen C."/>
            <person name="Yan M."/>
            <person name="Daum C."/>
            <person name="Ng V."/>
            <person name="Clum A."/>
            <person name="Steindorff A."/>
            <person name="Ohm R.A."/>
            <person name="Martin F."/>
            <person name="Silar P."/>
            <person name="Natvig D.O."/>
            <person name="Lalanne C."/>
            <person name="Gautier V."/>
            <person name="Ament-Velasquez S.L."/>
            <person name="Kruys A."/>
            <person name="Hutchinson M.I."/>
            <person name="Powell A.J."/>
            <person name="Barry K."/>
            <person name="Miller A.N."/>
            <person name="Grigoriev I.V."/>
            <person name="Debuchy R."/>
            <person name="Gladieux P."/>
            <person name="Hiltunen Thoren M."/>
            <person name="Johannesson H."/>
        </authorList>
    </citation>
    <scope>NUCLEOTIDE SEQUENCE</scope>
    <source>
        <strain evidence="4">PSN243</strain>
    </source>
</reference>
<evidence type="ECO:0000256" key="1">
    <source>
        <dbReference type="ARBA" id="ARBA00005964"/>
    </source>
</evidence>
<gene>
    <name evidence="4" type="ORF">QBC34DRAFT_454801</name>
</gene>
<keyword evidence="2" id="KW-0378">Hydrolase</keyword>
<dbReference type="AlphaFoldDB" id="A0AAV9G2V9"/>
<reference evidence="4" key="2">
    <citation type="submission" date="2023-05" db="EMBL/GenBank/DDBJ databases">
        <authorList>
            <consortium name="Lawrence Berkeley National Laboratory"/>
            <person name="Steindorff A."/>
            <person name="Hensen N."/>
            <person name="Bonometti L."/>
            <person name="Westerberg I."/>
            <person name="Brannstrom I.O."/>
            <person name="Guillou S."/>
            <person name="Cros-Aarteil S."/>
            <person name="Calhoun S."/>
            <person name="Haridas S."/>
            <person name="Kuo A."/>
            <person name="Mondo S."/>
            <person name="Pangilinan J."/>
            <person name="Riley R."/>
            <person name="Labutti K."/>
            <person name="Andreopoulos B."/>
            <person name="Lipzen A."/>
            <person name="Chen C."/>
            <person name="Yanf M."/>
            <person name="Daum C."/>
            <person name="Ng V."/>
            <person name="Clum A."/>
            <person name="Ohm R."/>
            <person name="Martin F."/>
            <person name="Silar P."/>
            <person name="Natvig D."/>
            <person name="Lalanne C."/>
            <person name="Gautier V."/>
            <person name="Ament-Velasquez S.L."/>
            <person name="Kruys A."/>
            <person name="Hutchinson M.I."/>
            <person name="Powell A.J."/>
            <person name="Barry K."/>
            <person name="Miller A.N."/>
            <person name="Grigoriev I.V."/>
            <person name="Debuchy R."/>
            <person name="Gladieux P."/>
            <person name="Thoren M.H."/>
            <person name="Johannesson H."/>
        </authorList>
    </citation>
    <scope>NUCLEOTIDE SEQUENCE</scope>
    <source>
        <strain evidence="4">PSN243</strain>
    </source>
</reference>
<sequence length="723" mass="77826">MAKMTSLRAIAASAAVFAINGAQALWLGGGLTILSNNQLDGAENDGSAAILIHQPAPFSAALYSCSLLGETPWNPSTAPFNATLASSLAYQVHLTNFPPTQLFWISRPDPSSPSLDTCRAISPTGTLHPSLSCLLDLPTLCTQSAPVSSRYTSNTTLPYQLTHYASNTLLTGYRDLHTFKFRGVRYAPTPKRFTFSRPSDFSAQGEALALDAGADCSQPVGEVRNGSSEDCLFANVWTPYLPPMGSSSKKNLKPVMLYFYGGGLTSGSGKNLNTDGTNLASRGDVVSVSVNYRVGSLGFLNLNDGVHKGNYALSDMVSALEWVQRYISYFGGDPERVTIFGESAGAMGVHVLLGTAKAKGLFHRAIKQSSPDGYPGGGKILQYMYYDTLEHNYETTTKSVLRAAGCLNATDAVACLEKLSGFELVNLSTNANGFVVDGDLLTYHELVVNSTAASLATNVTVMTGVNRDEAGVNIDAEAYPADNTTLAAYFNAEVARQFSMPSNASSFLGLDKPANISTFSSVPLNANNRLSADLTPAQILNTSVRIATDAVFTCYGLAKTYSAVKHNAFRAAYFYQFNRTYQTAGYTRPWCNAPKTAARPDGDPDGEYMKCHAGEQMVVFGTERRSGYPDRDGLDVPFMQLAVDYWAAFARTGDPNPDKGYLQARGHWHTLSQVEKTGRWEAVSAENPTMRLLQWNGGQIPFGEAEVCKALGAPLDVFETGEK</sequence>
<dbReference type="Pfam" id="PF00135">
    <property type="entry name" value="COesterase"/>
    <property type="match status" value="1"/>
</dbReference>
<comment type="caution">
    <text evidence="4">The sequence shown here is derived from an EMBL/GenBank/DDBJ whole genome shotgun (WGS) entry which is preliminary data.</text>
</comment>
<proteinExistence type="inferred from homology"/>
<dbReference type="Gene3D" id="3.40.50.1820">
    <property type="entry name" value="alpha/beta hydrolase"/>
    <property type="match status" value="1"/>
</dbReference>
<name>A0AAV9G2V9_9PEZI</name>
<protein>
    <submittedName>
        <fullName evidence="4">Alpha/beta-hydrolase</fullName>
    </submittedName>
</protein>
<dbReference type="Proteomes" id="UP001321760">
    <property type="component" value="Unassembled WGS sequence"/>
</dbReference>
<comment type="similarity">
    <text evidence="1">Belongs to the type-B carboxylesterase/lipase family.</text>
</comment>
<dbReference type="PROSITE" id="PS00122">
    <property type="entry name" value="CARBOXYLESTERASE_B_1"/>
    <property type="match status" value="1"/>
</dbReference>
<dbReference type="InterPro" id="IPR019826">
    <property type="entry name" value="Carboxylesterase_B_AS"/>
</dbReference>
<dbReference type="InterPro" id="IPR002018">
    <property type="entry name" value="CarbesteraseB"/>
</dbReference>
<dbReference type="PANTHER" id="PTHR11559">
    <property type="entry name" value="CARBOXYLESTERASE"/>
    <property type="match status" value="1"/>
</dbReference>
<accession>A0AAV9G2V9</accession>
<evidence type="ECO:0000313" key="5">
    <source>
        <dbReference type="Proteomes" id="UP001321760"/>
    </source>
</evidence>
<evidence type="ECO:0000256" key="2">
    <source>
        <dbReference type="ARBA" id="ARBA00022801"/>
    </source>
</evidence>
<dbReference type="InterPro" id="IPR029058">
    <property type="entry name" value="AB_hydrolase_fold"/>
</dbReference>
<dbReference type="EMBL" id="MU866016">
    <property type="protein sequence ID" value="KAK4442440.1"/>
    <property type="molecule type" value="Genomic_DNA"/>
</dbReference>
<evidence type="ECO:0000259" key="3">
    <source>
        <dbReference type="Pfam" id="PF00135"/>
    </source>
</evidence>
<evidence type="ECO:0000313" key="4">
    <source>
        <dbReference type="EMBL" id="KAK4442440.1"/>
    </source>
</evidence>
<organism evidence="4 5">
    <name type="scientific">Podospora aff. communis PSN243</name>
    <dbReference type="NCBI Taxonomy" id="3040156"/>
    <lineage>
        <taxon>Eukaryota</taxon>
        <taxon>Fungi</taxon>
        <taxon>Dikarya</taxon>
        <taxon>Ascomycota</taxon>
        <taxon>Pezizomycotina</taxon>
        <taxon>Sordariomycetes</taxon>
        <taxon>Sordariomycetidae</taxon>
        <taxon>Sordariales</taxon>
        <taxon>Podosporaceae</taxon>
        <taxon>Podospora</taxon>
    </lineage>
</organism>
<dbReference type="SUPFAM" id="SSF53474">
    <property type="entry name" value="alpha/beta-Hydrolases"/>
    <property type="match status" value="1"/>
</dbReference>